<reference evidence="1 2" key="2">
    <citation type="journal article" date="2011" name="J. Bacteriol.">
        <title>Complete genome sequence of the anaerobic, halophilic alkalithermophile Natranaerobius thermophilus JW/NM-WN-LF.</title>
        <authorList>
            <person name="Zhao B."/>
            <person name="Mesbah N.M."/>
            <person name="Dalin E."/>
            <person name="Goodwin L."/>
            <person name="Nolan M."/>
            <person name="Pitluck S."/>
            <person name="Chertkov O."/>
            <person name="Brettin T.S."/>
            <person name="Han J."/>
            <person name="Larimer F.W."/>
            <person name="Land M.L."/>
            <person name="Hauser L."/>
            <person name="Kyrpides N."/>
            <person name="Wiegel J."/>
        </authorList>
    </citation>
    <scope>NUCLEOTIDE SEQUENCE [LARGE SCALE GENOMIC DNA]</scope>
    <source>
        <strain evidence="2">ATCC BAA-1301 / DSM 18059 / JW/NM-WN-LF</strain>
    </source>
</reference>
<reference evidence="1 2" key="1">
    <citation type="submission" date="2008-04" db="EMBL/GenBank/DDBJ databases">
        <title>Complete sequence of chromosome of Natranaerobius thermophilus JW/NM-WN-LF.</title>
        <authorList>
            <consortium name="US DOE Joint Genome Institute"/>
            <person name="Copeland A."/>
            <person name="Lucas S."/>
            <person name="Lapidus A."/>
            <person name="Glavina del Rio T."/>
            <person name="Dalin E."/>
            <person name="Tice H."/>
            <person name="Bruce D."/>
            <person name="Goodwin L."/>
            <person name="Pitluck S."/>
            <person name="Chertkov O."/>
            <person name="Brettin T."/>
            <person name="Detter J.C."/>
            <person name="Han C."/>
            <person name="Kuske C.R."/>
            <person name="Schmutz J."/>
            <person name="Larimer F."/>
            <person name="Land M."/>
            <person name="Hauser L."/>
            <person name="Kyrpides N."/>
            <person name="Lykidis A."/>
            <person name="Mesbah N.M."/>
            <person name="Wiegel J."/>
        </authorList>
    </citation>
    <scope>NUCLEOTIDE SEQUENCE [LARGE SCALE GENOMIC DNA]</scope>
    <source>
        <strain evidence="2">ATCC BAA-1301 / DSM 18059 / JW/NM-WN-LF</strain>
    </source>
</reference>
<keyword evidence="2" id="KW-1185">Reference proteome</keyword>
<accession>B2A7R7</accession>
<dbReference type="InParanoid" id="B2A7R7"/>
<evidence type="ECO:0000313" key="2">
    <source>
        <dbReference type="Proteomes" id="UP000001683"/>
    </source>
</evidence>
<gene>
    <name evidence="1" type="ordered locus">Nther_0782</name>
</gene>
<dbReference type="EMBL" id="CP001034">
    <property type="protein sequence ID" value="ACB84369.1"/>
    <property type="molecule type" value="Genomic_DNA"/>
</dbReference>
<dbReference type="Proteomes" id="UP000001683">
    <property type="component" value="Chromosome"/>
</dbReference>
<sequence>MQVQVNLERERASQVQFGTGYVQAEVQVERIGI</sequence>
<dbReference type="HOGENOM" id="CLU_3382854_0_0_9"/>
<proteinExistence type="predicted"/>
<dbReference type="STRING" id="457570.Nther_0782"/>
<dbReference type="AlphaFoldDB" id="B2A7R7"/>
<dbReference type="KEGG" id="nth:Nther_0782"/>
<protein>
    <submittedName>
        <fullName evidence="1">Uncharacterized protein</fullName>
    </submittedName>
</protein>
<organism evidence="1 2">
    <name type="scientific">Natranaerobius thermophilus (strain ATCC BAA-1301 / DSM 18059 / JW/NM-WN-LF)</name>
    <dbReference type="NCBI Taxonomy" id="457570"/>
    <lineage>
        <taxon>Bacteria</taxon>
        <taxon>Bacillati</taxon>
        <taxon>Bacillota</taxon>
        <taxon>Clostridia</taxon>
        <taxon>Natranaerobiales</taxon>
        <taxon>Natranaerobiaceae</taxon>
        <taxon>Natranaerobius</taxon>
    </lineage>
</organism>
<name>B2A7R7_NATTJ</name>
<evidence type="ECO:0000313" key="1">
    <source>
        <dbReference type="EMBL" id="ACB84369.1"/>
    </source>
</evidence>